<dbReference type="InterPro" id="IPR002376">
    <property type="entry name" value="Formyl_transf_N"/>
</dbReference>
<protein>
    <recommendedName>
        <fullName evidence="1">Formyl transferase N-terminal domain-containing protein</fullName>
    </recommendedName>
</protein>
<feature type="domain" description="Formyl transferase N-terminal" evidence="1">
    <location>
        <begin position="78"/>
        <end position="153"/>
    </location>
</feature>
<evidence type="ECO:0000313" key="3">
    <source>
        <dbReference type="Proteomes" id="UP000539372"/>
    </source>
</evidence>
<dbReference type="EMBL" id="JABBNT010000005">
    <property type="protein sequence ID" value="NMM46347.1"/>
    <property type="molecule type" value="Genomic_DNA"/>
</dbReference>
<proteinExistence type="predicted"/>
<accession>A0A7Y0E345</accession>
<dbReference type="RefSeq" id="WP_169626708.1">
    <property type="nucleotide sequence ID" value="NZ_JABBNT010000005.1"/>
</dbReference>
<evidence type="ECO:0000313" key="2">
    <source>
        <dbReference type="EMBL" id="NMM46347.1"/>
    </source>
</evidence>
<organism evidence="2 3">
    <name type="scientific">Pacificispira spongiicola</name>
    <dbReference type="NCBI Taxonomy" id="2729598"/>
    <lineage>
        <taxon>Bacteria</taxon>
        <taxon>Pseudomonadati</taxon>
        <taxon>Pseudomonadota</taxon>
        <taxon>Alphaproteobacteria</taxon>
        <taxon>Rhodospirillales</taxon>
        <taxon>Rhodospirillaceae</taxon>
        <taxon>Pacificispira</taxon>
    </lineage>
</organism>
<sequence>MTDFTVHADIGTDRFGLPAPYDIVILSRYRPALQCGRMLRSMDPTLKIAWARDVRALEALSRRVVSDAKLIGFSTSVIVPGRLLPRFGGGAFNFHPGPPEFPGNHPSAFAVYADAPQFGVTFHRMIEAVDAGEILDCHRFPAASYRTAQELAAETFARLVDLFTANARNLARRGFTPQGCGEIWSGKKGTTARANAMRLLTGPLDDTELDRRIRSFQWIFSPADGYRPSTVQDSSDSSSS</sequence>
<dbReference type="Gene3D" id="3.40.50.170">
    <property type="entry name" value="Formyl transferase, N-terminal domain"/>
    <property type="match status" value="1"/>
</dbReference>
<dbReference type="Proteomes" id="UP000539372">
    <property type="component" value="Unassembled WGS sequence"/>
</dbReference>
<gene>
    <name evidence="2" type="ORF">HH303_17785</name>
</gene>
<dbReference type="SUPFAM" id="SSF53328">
    <property type="entry name" value="Formyltransferase"/>
    <property type="match status" value="1"/>
</dbReference>
<keyword evidence="3" id="KW-1185">Reference proteome</keyword>
<evidence type="ECO:0000259" key="1">
    <source>
        <dbReference type="Pfam" id="PF00551"/>
    </source>
</evidence>
<dbReference type="AlphaFoldDB" id="A0A7Y0E345"/>
<reference evidence="2 3" key="1">
    <citation type="submission" date="2020-04" db="EMBL/GenBank/DDBJ databases">
        <title>Rhodospirillaceae bacterium KN72 isolated from deep sea.</title>
        <authorList>
            <person name="Zhang D.-C."/>
        </authorList>
    </citation>
    <scope>NUCLEOTIDE SEQUENCE [LARGE SCALE GENOMIC DNA]</scope>
    <source>
        <strain evidence="2 3">KN72</strain>
    </source>
</reference>
<dbReference type="Pfam" id="PF00551">
    <property type="entry name" value="Formyl_trans_N"/>
    <property type="match status" value="1"/>
</dbReference>
<name>A0A7Y0E345_9PROT</name>
<comment type="caution">
    <text evidence="2">The sequence shown here is derived from an EMBL/GenBank/DDBJ whole genome shotgun (WGS) entry which is preliminary data.</text>
</comment>
<dbReference type="InterPro" id="IPR036477">
    <property type="entry name" value="Formyl_transf_N_sf"/>
</dbReference>